<dbReference type="EnsemblPlants" id="OB07G29310.1">
    <property type="protein sequence ID" value="OB07G29310.1"/>
    <property type="gene ID" value="OB07G29310"/>
</dbReference>
<organism evidence="2">
    <name type="scientific">Oryza brachyantha</name>
    <name type="common">malo sina</name>
    <dbReference type="NCBI Taxonomy" id="4533"/>
    <lineage>
        <taxon>Eukaryota</taxon>
        <taxon>Viridiplantae</taxon>
        <taxon>Streptophyta</taxon>
        <taxon>Embryophyta</taxon>
        <taxon>Tracheophyta</taxon>
        <taxon>Spermatophyta</taxon>
        <taxon>Magnoliopsida</taxon>
        <taxon>Liliopsida</taxon>
        <taxon>Poales</taxon>
        <taxon>Poaceae</taxon>
        <taxon>BOP clade</taxon>
        <taxon>Oryzoideae</taxon>
        <taxon>Oryzeae</taxon>
        <taxon>Oryzinae</taxon>
        <taxon>Oryza</taxon>
    </lineage>
</organism>
<reference evidence="2" key="2">
    <citation type="submission" date="2013-04" db="UniProtKB">
        <authorList>
            <consortium name="EnsemblPlants"/>
        </authorList>
    </citation>
    <scope>IDENTIFICATION</scope>
</reference>
<dbReference type="HOGENOM" id="CLU_1356528_0_0_1"/>
<protein>
    <submittedName>
        <fullName evidence="2">Uncharacterized protein</fullName>
    </submittedName>
</protein>
<evidence type="ECO:0000256" key="1">
    <source>
        <dbReference type="SAM" id="MobiDB-lite"/>
    </source>
</evidence>
<name>J3MNE9_ORYBR</name>
<sequence length="202" mass="22459">MAALVMPSCQAPEGGGSHHVRRQQRRQQRRTHAVYESLAALPSESKEEDSESLGSSYNSVSHDGDGEDGGGEGRRHLCYRHAEGLLLPPAPAATPPPSIRATRVIVLVSVCVCGSGCDICARKQLVCLYMCRSISVNGGMTVTRLREQLRSRRSKMSGDDVEYEVTHGDTFRYDVIHGIIWYHMIPGDTKWYQQASIWYRPV</sequence>
<accession>J3MNE9</accession>
<evidence type="ECO:0000313" key="2">
    <source>
        <dbReference type="EnsemblPlants" id="OB07G29310.1"/>
    </source>
</evidence>
<evidence type="ECO:0000313" key="3">
    <source>
        <dbReference type="Proteomes" id="UP000006038"/>
    </source>
</evidence>
<feature type="compositionally biased region" description="Polar residues" evidence="1">
    <location>
        <begin position="52"/>
        <end position="61"/>
    </location>
</feature>
<dbReference type="AlphaFoldDB" id="J3MNE9"/>
<dbReference type="Proteomes" id="UP000006038">
    <property type="component" value="Chromosome 7"/>
</dbReference>
<reference evidence="2" key="1">
    <citation type="journal article" date="2013" name="Nat. Commun.">
        <title>Whole-genome sequencing of Oryza brachyantha reveals mechanisms underlying Oryza genome evolution.</title>
        <authorList>
            <person name="Chen J."/>
            <person name="Huang Q."/>
            <person name="Gao D."/>
            <person name="Wang J."/>
            <person name="Lang Y."/>
            <person name="Liu T."/>
            <person name="Li B."/>
            <person name="Bai Z."/>
            <person name="Luis Goicoechea J."/>
            <person name="Liang C."/>
            <person name="Chen C."/>
            <person name="Zhang W."/>
            <person name="Sun S."/>
            <person name="Liao Y."/>
            <person name="Zhang X."/>
            <person name="Yang L."/>
            <person name="Song C."/>
            <person name="Wang M."/>
            <person name="Shi J."/>
            <person name="Liu G."/>
            <person name="Liu J."/>
            <person name="Zhou H."/>
            <person name="Zhou W."/>
            <person name="Yu Q."/>
            <person name="An N."/>
            <person name="Chen Y."/>
            <person name="Cai Q."/>
            <person name="Wang B."/>
            <person name="Liu B."/>
            <person name="Min J."/>
            <person name="Huang Y."/>
            <person name="Wu H."/>
            <person name="Li Z."/>
            <person name="Zhang Y."/>
            <person name="Yin Y."/>
            <person name="Song W."/>
            <person name="Jiang J."/>
            <person name="Jackson S.A."/>
            <person name="Wing R.A."/>
            <person name="Wang J."/>
            <person name="Chen M."/>
        </authorList>
    </citation>
    <scope>NUCLEOTIDE SEQUENCE [LARGE SCALE GENOMIC DNA]</scope>
    <source>
        <strain evidence="2">cv. IRGC 101232</strain>
    </source>
</reference>
<proteinExistence type="predicted"/>
<dbReference type="Gramene" id="OB07G29310.1">
    <property type="protein sequence ID" value="OB07G29310.1"/>
    <property type="gene ID" value="OB07G29310"/>
</dbReference>
<feature type="region of interest" description="Disordered" evidence="1">
    <location>
        <begin position="1"/>
        <end position="74"/>
    </location>
</feature>
<feature type="compositionally biased region" description="Basic residues" evidence="1">
    <location>
        <begin position="18"/>
        <end position="32"/>
    </location>
</feature>
<keyword evidence="3" id="KW-1185">Reference proteome</keyword>